<sequence>MEQETMLKEILHALQLHSEHVDNKFDQMSDKMDNMRSELDTKMDRGFNRLGKKIDGIRVELTETQETTDYLLSKTARHQKKLRQFSEQQ</sequence>
<protein>
    <submittedName>
        <fullName evidence="1">Uncharacterized protein</fullName>
    </submittedName>
</protein>
<accession>A0A9W5U141</accession>
<reference evidence="1" key="1">
    <citation type="journal article" date="2014" name="Int. J. Syst. Evol. Microbiol.">
        <title>Complete genome sequence of Corynebacterium casei LMG S-19264T (=DSM 44701T), isolated from a smear-ripened cheese.</title>
        <authorList>
            <consortium name="US DOE Joint Genome Institute (JGI-PGF)"/>
            <person name="Walter F."/>
            <person name="Albersmeier A."/>
            <person name="Kalinowski J."/>
            <person name="Ruckert C."/>
        </authorList>
    </citation>
    <scope>NUCLEOTIDE SEQUENCE</scope>
    <source>
        <strain evidence="1">CGMCC 1.15454</strain>
    </source>
</reference>
<proteinExistence type="predicted"/>
<evidence type="ECO:0000313" key="1">
    <source>
        <dbReference type="EMBL" id="GGB58580.1"/>
    </source>
</evidence>
<dbReference type="RefSeq" id="WP_102414668.1">
    <property type="nucleotide sequence ID" value="NZ_BMJD01000050.1"/>
</dbReference>
<keyword evidence="2" id="KW-1185">Reference proteome</keyword>
<organism evidence="1 2">
    <name type="scientific">Lentibacillus populi</name>
    <dbReference type="NCBI Taxonomy" id="1827502"/>
    <lineage>
        <taxon>Bacteria</taxon>
        <taxon>Bacillati</taxon>
        <taxon>Bacillota</taxon>
        <taxon>Bacilli</taxon>
        <taxon>Bacillales</taxon>
        <taxon>Bacillaceae</taxon>
        <taxon>Lentibacillus</taxon>
    </lineage>
</organism>
<dbReference type="EMBL" id="BMJD01000050">
    <property type="protein sequence ID" value="GGB58580.1"/>
    <property type="molecule type" value="Genomic_DNA"/>
</dbReference>
<evidence type="ECO:0000313" key="2">
    <source>
        <dbReference type="Proteomes" id="UP000621492"/>
    </source>
</evidence>
<dbReference type="AlphaFoldDB" id="A0A9W5U141"/>
<reference evidence="1" key="2">
    <citation type="submission" date="2020-09" db="EMBL/GenBank/DDBJ databases">
        <authorList>
            <person name="Sun Q."/>
            <person name="Zhou Y."/>
        </authorList>
    </citation>
    <scope>NUCLEOTIDE SEQUENCE</scope>
    <source>
        <strain evidence="1">CGMCC 1.15454</strain>
    </source>
</reference>
<name>A0A9W5U141_9BACI</name>
<dbReference type="Proteomes" id="UP000621492">
    <property type="component" value="Unassembled WGS sequence"/>
</dbReference>
<comment type="caution">
    <text evidence="1">The sequence shown here is derived from an EMBL/GenBank/DDBJ whole genome shotgun (WGS) entry which is preliminary data.</text>
</comment>
<gene>
    <name evidence="1" type="ORF">GCM10011409_40060</name>
</gene>